<feature type="signal peptide" evidence="1">
    <location>
        <begin position="1"/>
        <end position="22"/>
    </location>
</feature>
<accession>A0A098QTF5</accession>
<dbReference type="PROSITE" id="PS51257">
    <property type="entry name" value="PROKAR_LIPOPROTEIN"/>
    <property type="match status" value="1"/>
</dbReference>
<dbReference type="EMBL" id="JNUP01000071">
    <property type="protein sequence ID" value="KGE71009.1"/>
    <property type="molecule type" value="Genomic_DNA"/>
</dbReference>
<keyword evidence="1" id="KW-0732">Signal</keyword>
<protein>
    <recommendedName>
        <fullName evidence="4">Lipoprotein</fullName>
    </recommendedName>
</protein>
<proteinExistence type="predicted"/>
<dbReference type="OrthoDB" id="306978at2"/>
<organism evidence="2 3">
    <name type="scientific">Spirochaeta lutea</name>
    <dbReference type="NCBI Taxonomy" id="1480694"/>
    <lineage>
        <taxon>Bacteria</taxon>
        <taxon>Pseudomonadati</taxon>
        <taxon>Spirochaetota</taxon>
        <taxon>Spirochaetia</taxon>
        <taxon>Spirochaetales</taxon>
        <taxon>Spirochaetaceae</taxon>
        <taxon>Spirochaeta</taxon>
    </lineage>
</organism>
<evidence type="ECO:0000256" key="1">
    <source>
        <dbReference type="SAM" id="SignalP"/>
    </source>
</evidence>
<keyword evidence="3" id="KW-1185">Reference proteome</keyword>
<name>A0A098QTF5_9SPIO</name>
<comment type="caution">
    <text evidence="2">The sequence shown here is derived from an EMBL/GenBank/DDBJ whole genome shotgun (WGS) entry which is preliminary data.</text>
</comment>
<evidence type="ECO:0008006" key="4">
    <source>
        <dbReference type="Google" id="ProtNLM"/>
    </source>
</evidence>
<dbReference type="RefSeq" id="WP_037549714.1">
    <property type="nucleotide sequence ID" value="NZ_JNUP01000071.1"/>
</dbReference>
<sequence>MKKTTIPALFVLVLSVSLALVACGGNTQPAAPVSDGSEDLKIDFQLNTAAADPANNYFSFAGNIRYMAADKDQVDVTTGASKLRSTEVFQAYLYDVEGKPTLPSGLRGLFLFAVNPFDQIQIDNLQASKAADGTITVQYTHRGTAYRITTDKAGKLSFPNGSFEARTIGYIQGAGPQVISTDFASDATAATVDYAKVWDSSIAGGKNVAEGVDRKTGTIGRNLAAADSMYYFDGTLDVSLNGSILKIAGALTAVPRR</sequence>
<evidence type="ECO:0000313" key="3">
    <source>
        <dbReference type="Proteomes" id="UP000029692"/>
    </source>
</evidence>
<feature type="chain" id="PRO_5001938654" description="Lipoprotein" evidence="1">
    <location>
        <begin position="23"/>
        <end position="257"/>
    </location>
</feature>
<gene>
    <name evidence="2" type="ORF">DC28_13890</name>
</gene>
<dbReference type="AlphaFoldDB" id="A0A098QTF5"/>
<dbReference type="eggNOG" id="ENOG502ZDJM">
    <property type="taxonomic scope" value="Bacteria"/>
</dbReference>
<evidence type="ECO:0000313" key="2">
    <source>
        <dbReference type="EMBL" id="KGE71009.1"/>
    </source>
</evidence>
<reference evidence="2 3" key="1">
    <citation type="submission" date="2014-05" db="EMBL/GenBank/DDBJ databases">
        <title>De novo Genome Sequence of Spirocheata sp.</title>
        <authorList>
            <person name="Shivani Y."/>
            <person name="Subhash Y."/>
            <person name="Tushar L."/>
            <person name="Sasikala C."/>
            <person name="Ramana C.V."/>
        </authorList>
    </citation>
    <scope>NUCLEOTIDE SEQUENCE [LARGE SCALE GENOMIC DNA]</scope>
    <source>
        <strain evidence="2 3">JC230</strain>
    </source>
</reference>
<dbReference type="Proteomes" id="UP000029692">
    <property type="component" value="Unassembled WGS sequence"/>
</dbReference>